<evidence type="ECO:0000256" key="2">
    <source>
        <dbReference type="SAM" id="Phobius"/>
    </source>
</evidence>
<dbReference type="Pfam" id="PF23933">
    <property type="entry name" value="DUF7269"/>
    <property type="match status" value="1"/>
</dbReference>
<sequence length="663" mass="71038">MNRWRLALGLGIVALVGAVGIAVWDWSLGLNPETITLAGACLLLIALSAMSARRGSRSLGRPPAPERRTTVPVPGDSLSDALDSFRTSRIGLTASSRRIEHGLRTAAIAALTRFEGVSTTAAEGAIEDGTWTDDQVAAAYLSESVEPPPRDLRDRLLSIVGREQGFRTAVCHTAGAIAAIPSSRAIDSDSNVSVPEYGQFSTSRAAEPDRSNRSSPQRTADRAVSGIELRARRSTGHWTGIGVVALCAVGIGAIAQSPPVALAGVVGIGYAGFARSLEPPTLELSLERELSDADPDPGDEIDVALTITNDGDGFVPDLRLVDGVPPGLAVTEGSSRLGTALRPGESVTLEYTVAVGRGRHEFDPVFAVVRDLSRSSEHEYVIESDTTVVCEPALEPLGVRLALRSAATARAGRRSTDVAGAGTTFHSVREYRPADPLARIDWNRRAKTGELATLEFHEERSARVLVLVDARTEAYLAPEPDATHAVDRSVDAAGRIAATLLETGDTVGLAALGPTTRDGTRGRDTDLCWLAPTTGRDHAVRIQERLGSHPQFDPAPPDTAGSWRPQLKTIRRRLDDRIQIVFLSPLCDPASVTVARRLEARDHPVTVVSPDPTTDRTAGQQLAGVARRVRCVDLRRADVPVVDWQRDESLEEVLARFQERGRR</sequence>
<dbReference type="RefSeq" id="WP_141466192.1">
    <property type="nucleotide sequence ID" value="NZ_RBZW01000066.1"/>
</dbReference>
<organism evidence="4 5">
    <name type="scientific">Salinadaptatus halalkaliphilus</name>
    <dbReference type="NCBI Taxonomy" id="2419781"/>
    <lineage>
        <taxon>Archaea</taxon>
        <taxon>Methanobacteriati</taxon>
        <taxon>Methanobacteriota</taxon>
        <taxon>Stenosarchaea group</taxon>
        <taxon>Halobacteria</taxon>
        <taxon>Halobacteriales</taxon>
        <taxon>Natrialbaceae</taxon>
        <taxon>Salinadaptatus</taxon>
    </lineage>
</organism>
<name>A0A4S3TK94_9EURY</name>
<keyword evidence="5" id="KW-1185">Reference proteome</keyword>
<accession>A0A4S3TK94</accession>
<feature type="compositionally biased region" description="Polar residues" evidence="1">
    <location>
        <begin position="188"/>
        <end position="204"/>
    </location>
</feature>
<evidence type="ECO:0000313" key="4">
    <source>
        <dbReference type="EMBL" id="THE63345.1"/>
    </source>
</evidence>
<dbReference type="InterPro" id="IPR002881">
    <property type="entry name" value="DUF58"/>
</dbReference>
<keyword evidence="2" id="KW-0472">Membrane</keyword>
<dbReference type="OrthoDB" id="31512at2157"/>
<dbReference type="AlphaFoldDB" id="A0A4S3TK94"/>
<protein>
    <submittedName>
        <fullName evidence="4">DUF58 domain-containing protein</fullName>
    </submittedName>
</protein>
<evidence type="ECO:0000256" key="1">
    <source>
        <dbReference type="SAM" id="MobiDB-lite"/>
    </source>
</evidence>
<dbReference type="InterPro" id="IPR055693">
    <property type="entry name" value="DUF7269"/>
</dbReference>
<feature type="transmembrane region" description="Helical" evidence="2">
    <location>
        <begin position="238"/>
        <end position="255"/>
    </location>
</feature>
<feature type="region of interest" description="Disordered" evidence="1">
    <location>
        <begin position="187"/>
        <end position="225"/>
    </location>
</feature>
<dbReference type="PANTHER" id="PTHR33608">
    <property type="entry name" value="BLL2464 PROTEIN"/>
    <property type="match status" value="1"/>
</dbReference>
<proteinExistence type="predicted"/>
<evidence type="ECO:0000313" key="5">
    <source>
        <dbReference type="Proteomes" id="UP000318864"/>
    </source>
</evidence>
<gene>
    <name evidence="4" type="ORF">D8Y22_18790</name>
</gene>
<evidence type="ECO:0000259" key="3">
    <source>
        <dbReference type="Pfam" id="PF01882"/>
    </source>
</evidence>
<reference evidence="4 5" key="1">
    <citation type="submission" date="2018-10" db="EMBL/GenBank/DDBJ databases">
        <title>Natronolimnobius sp. XQ-INN 246 isolated from Inner Mongolia Autonomous Region of China.</title>
        <authorList>
            <person name="Xue Q."/>
        </authorList>
    </citation>
    <scope>NUCLEOTIDE SEQUENCE [LARGE SCALE GENOMIC DNA]</scope>
    <source>
        <strain evidence="4 5">XQ-INN 246</strain>
    </source>
</reference>
<dbReference type="Pfam" id="PF01882">
    <property type="entry name" value="DUF58"/>
    <property type="match status" value="1"/>
</dbReference>
<dbReference type="EMBL" id="RBZW01000066">
    <property type="protein sequence ID" value="THE63345.1"/>
    <property type="molecule type" value="Genomic_DNA"/>
</dbReference>
<dbReference type="Proteomes" id="UP000318864">
    <property type="component" value="Unassembled WGS sequence"/>
</dbReference>
<keyword evidence="2" id="KW-0812">Transmembrane</keyword>
<feature type="transmembrane region" description="Helical" evidence="2">
    <location>
        <begin position="34"/>
        <end position="52"/>
    </location>
</feature>
<feature type="region of interest" description="Disordered" evidence="1">
    <location>
        <begin position="56"/>
        <end position="75"/>
    </location>
</feature>
<comment type="caution">
    <text evidence="4">The sequence shown here is derived from an EMBL/GenBank/DDBJ whole genome shotgun (WGS) entry which is preliminary data.</text>
</comment>
<feature type="domain" description="DUF58" evidence="3">
    <location>
        <begin position="427"/>
        <end position="601"/>
    </location>
</feature>
<keyword evidence="2" id="KW-1133">Transmembrane helix</keyword>
<dbReference type="PANTHER" id="PTHR33608:SF6">
    <property type="entry name" value="BLL2464 PROTEIN"/>
    <property type="match status" value="1"/>
</dbReference>